<comment type="function">
    <text evidence="10">Acts in the modification of cell walls via demethylesterification of cell wall pectin.</text>
</comment>
<accession>A0AAN9S0F2</accession>
<dbReference type="AlphaFoldDB" id="A0AAN9S0F2"/>
<comment type="similarity">
    <text evidence="3">Belongs to the pectinesterase family.</text>
</comment>
<evidence type="ECO:0000256" key="2">
    <source>
        <dbReference type="ARBA" id="ARBA00005184"/>
    </source>
</evidence>
<evidence type="ECO:0000256" key="11">
    <source>
        <dbReference type="SAM" id="SignalP"/>
    </source>
</evidence>
<dbReference type="GO" id="GO:0042545">
    <property type="term" value="P:cell wall modification"/>
    <property type="evidence" value="ECO:0007669"/>
    <property type="project" value="InterPro"/>
</dbReference>
<feature type="signal peptide" evidence="11">
    <location>
        <begin position="1"/>
        <end position="18"/>
    </location>
</feature>
<dbReference type="Gene3D" id="2.160.20.10">
    <property type="entry name" value="Single-stranded right-handed beta-helix, Pectin lyase-like"/>
    <property type="match status" value="1"/>
</dbReference>
<evidence type="ECO:0000256" key="6">
    <source>
        <dbReference type="ARBA" id="ARBA00022801"/>
    </source>
</evidence>
<dbReference type="SUPFAM" id="SSF51126">
    <property type="entry name" value="Pectin lyase-like"/>
    <property type="match status" value="1"/>
</dbReference>
<keyword evidence="7" id="KW-0063">Aspartyl esterase</keyword>
<keyword evidence="8" id="KW-0325">Glycoprotein</keyword>
<dbReference type="PANTHER" id="PTHR31321:SF120">
    <property type="entry name" value="PECTINESTERASE 52-RELATED"/>
    <property type="match status" value="1"/>
</dbReference>
<evidence type="ECO:0000256" key="9">
    <source>
        <dbReference type="ARBA" id="ARBA00047928"/>
    </source>
</evidence>
<proteinExistence type="inferred from homology"/>
<keyword evidence="11" id="KW-0732">Signal</keyword>
<evidence type="ECO:0000256" key="7">
    <source>
        <dbReference type="ARBA" id="ARBA00023085"/>
    </source>
</evidence>
<evidence type="ECO:0000256" key="3">
    <source>
        <dbReference type="ARBA" id="ARBA00008891"/>
    </source>
</evidence>
<comment type="pathway">
    <text evidence="2">Glycan metabolism; pectin degradation; 2-dehydro-3-deoxy-D-gluconate from pectin: step 1/5.</text>
</comment>
<dbReference type="EC" id="3.1.1.11" evidence="4"/>
<comment type="catalytic activity">
    <reaction evidence="9">
        <text>[(1-&gt;4)-alpha-D-galacturonosyl methyl ester](n) + n H2O = [(1-&gt;4)-alpha-D-galacturonosyl](n) + n methanol + n H(+)</text>
        <dbReference type="Rhea" id="RHEA:22380"/>
        <dbReference type="Rhea" id="RHEA-COMP:14570"/>
        <dbReference type="Rhea" id="RHEA-COMP:14573"/>
        <dbReference type="ChEBI" id="CHEBI:15377"/>
        <dbReference type="ChEBI" id="CHEBI:15378"/>
        <dbReference type="ChEBI" id="CHEBI:17790"/>
        <dbReference type="ChEBI" id="CHEBI:140522"/>
        <dbReference type="ChEBI" id="CHEBI:140523"/>
        <dbReference type="EC" id="3.1.1.11"/>
    </reaction>
</comment>
<keyword evidence="6" id="KW-0378">Hydrolase</keyword>
<name>A0AAN9S0F2_PSOTE</name>
<dbReference type="InterPro" id="IPR000070">
    <property type="entry name" value="Pectinesterase_cat"/>
</dbReference>
<feature type="domain" description="Pectinesterase catalytic" evidence="12">
    <location>
        <begin position="30"/>
        <end position="328"/>
    </location>
</feature>
<comment type="subcellular location">
    <subcellularLocation>
        <location evidence="1">Secreted</location>
        <location evidence="1">Cell wall</location>
    </subcellularLocation>
</comment>
<dbReference type="InterPro" id="IPR011050">
    <property type="entry name" value="Pectin_lyase_fold/virulence"/>
</dbReference>
<organism evidence="13 14">
    <name type="scientific">Psophocarpus tetragonolobus</name>
    <name type="common">Winged bean</name>
    <name type="synonym">Dolichos tetragonolobus</name>
    <dbReference type="NCBI Taxonomy" id="3891"/>
    <lineage>
        <taxon>Eukaryota</taxon>
        <taxon>Viridiplantae</taxon>
        <taxon>Streptophyta</taxon>
        <taxon>Embryophyta</taxon>
        <taxon>Tracheophyta</taxon>
        <taxon>Spermatophyta</taxon>
        <taxon>Magnoliopsida</taxon>
        <taxon>eudicotyledons</taxon>
        <taxon>Gunneridae</taxon>
        <taxon>Pentapetalae</taxon>
        <taxon>rosids</taxon>
        <taxon>fabids</taxon>
        <taxon>Fabales</taxon>
        <taxon>Fabaceae</taxon>
        <taxon>Papilionoideae</taxon>
        <taxon>50 kb inversion clade</taxon>
        <taxon>NPAAA clade</taxon>
        <taxon>indigoferoid/millettioid clade</taxon>
        <taxon>Phaseoleae</taxon>
        <taxon>Psophocarpus</taxon>
    </lineage>
</organism>
<dbReference type="PANTHER" id="PTHR31321">
    <property type="entry name" value="ACYL-COA THIOESTER HYDROLASE YBHC-RELATED"/>
    <property type="match status" value="1"/>
</dbReference>
<evidence type="ECO:0000256" key="5">
    <source>
        <dbReference type="ARBA" id="ARBA00022512"/>
    </source>
</evidence>
<keyword evidence="5" id="KW-0964">Secreted</keyword>
<reference evidence="13 14" key="1">
    <citation type="submission" date="2024-01" db="EMBL/GenBank/DDBJ databases">
        <title>The genomes of 5 underutilized Papilionoideae crops provide insights into root nodulation and disease resistanc.</title>
        <authorList>
            <person name="Jiang F."/>
        </authorList>
    </citation>
    <scope>NUCLEOTIDE SEQUENCE [LARGE SCALE GENOMIC DNA]</scope>
    <source>
        <strain evidence="13">DUOXIRENSHENG_FW03</strain>
        <tissue evidence="13">Leaves</tissue>
    </source>
</reference>
<comment type="caution">
    <text evidence="13">The sequence shown here is derived from an EMBL/GenBank/DDBJ whole genome shotgun (WGS) entry which is preliminary data.</text>
</comment>
<evidence type="ECO:0000256" key="4">
    <source>
        <dbReference type="ARBA" id="ARBA00013229"/>
    </source>
</evidence>
<sequence>MKFFLALFIYCFFYLGKAIDCGGKNITYTITVDHHGNASFRTIQSAIDSISNQNNQWVKIHIKAGLYVEMVIIPQEKPCIILEGEGRKNTIISFWDHKGFTSTNSTSANSTFTSAAPNVIASDITFKNTYIKAMPQNYKLNDKNKQILPALAANIHGDKSVFFRCGFIGYQDTLYDDYGRHYFKDCYIQGEVDFIFGTGQSYYENCSIHALGRYKNIPGFVTAQARDSLDDPSGFVFEGGSITGNGQVNLGRAWRAYSRVIFHGTHFSSIITPQGWDAWNYVGHESNFTYAEVDCKGPGANTSKRVPWLTKLNNSQLEEFSLASFINKDGWLDNLPTTS</sequence>
<evidence type="ECO:0000313" key="14">
    <source>
        <dbReference type="Proteomes" id="UP001386955"/>
    </source>
</evidence>
<dbReference type="Pfam" id="PF01095">
    <property type="entry name" value="Pectinesterase"/>
    <property type="match status" value="1"/>
</dbReference>
<evidence type="ECO:0000256" key="10">
    <source>
        <dbReference type="ARBA" id="ARBA00057335"/>
    </source>
</evidence>
<evidence type="ECO:0000313" key="13">
    <source>
        <dbReference type="EMBL" id="KAK7386747.1"/>
    </source>
</evidence>
<dbReference type="GO" id="GO:0045490">
    <property type="term" value="P:pectin catabolic process"/>
    <property type="evidence" value="ECO:0007669"/>
    <property type="project" value="TreeGrafter"/>
</dbReference>
<dbReference type="GO" id="GO:0030599">
    <property type="term" value="F:pectinesterase activity"/>
    <property type="evidence" value="ECO:0007669"/>
    <property type="project" value="UniProtKB-EC"/>
</dbReference>
<keyword evidence="14" id="KW-1185">Reference proteome</keyword>
<feature type="chain" id="PRO_5042989160" description="pectinesterase" evidence="11">
    <location>
        <begin position="19"/>
        <end position="339"/>
    </location>
</feature>
<keyword evidence="5" id="KW-0134">Cell wall</keyword>
<evidence type="ECO:0000256" key="1">
    <source>
        <dbReference type="ARBA" id="ARBA00004191"/>
    </source>
</evidence>
<dbReference type="EMBL" id="JAYMYS010000007">
    <property type="protein sequence ID" value="KAK7386747.1"/>
    <property type="molecule type" value="Genomic_DNA"/>
</dbReference>
<protein>
    <recommendedName>
        <fullName evidence="4">pectinesterase</fullName>
        <ecNumber evidence="4">3.1.1.11</ecNumber>
    </recommendedName>
</protein>
<dbReference type="InterPro" id="IPR012334">
    <property type="entry name" value="Pectin_lyas_fold"/>
</dbReference>
<evidence type="ECO:0000259" key="12">
    <source>
        <dbReference type="Pfam" id="PF01095"/>
    </source>
</evidence>
<dbReference type="FunFam" id="2.160.20.10:FF:000013">
    <property type="entry name" value="Pectinesterase"/>
    <property type="match status" value="1"/>
</dbReference>
<gene>
    <name evidence="13" type="ORF">VNO78_27082</name>
</gene>
<dbReference type="Proteomes" id="UP001386955">
    <property type="component" value="Unassembled WGS sequence"/>
</dbReference>
<evidence type="ECO:0000256" key="8">
    <source>
        <dbReference type="ARBA" id="ARBA00023180"/>
    </source>
</evidence>